<keyword evidence="3" id="KW-1185">Reference proteome</keyword>
<protein>
    <recommendedName>
        <fullName evidence="4">KTSC domain-containing protein</fullName>
    </recommendedName>
</protein>
<keyword evidence="1" id="KW-0732">Signal</keyword>
<dbReference type="RefSeq" id="WP_261606282.1">
    <property type="nucleotide sequence ID" value="NZ_JAODOR010000005.1"/>
</dbReference>
<name>A0ABT2PAU5_9MICO</name>
<gene>
    <name evidence="2" type="ORF">N4R40_05060</name>
</gene>
<dbReference type="EMBL" id="JAODOR010000005">
    <property type="protein sequence ID" value="MCT9001729.1"/>
    <property type="molecule type" value="Genomic_DNA"/>
</dbReference>
<reference evidence="2 3" key="1">
    <citation type="journal article" date="2024" name="Int. J. Syst. Evol. Microbiol.">
        <title>Microbacterium memoriense sp. nov., a member of the Actinomycetota from marine beach sediment of the north coast of Portugal.</title>
        <authorList>
            <person name="Santos J.D.N.D."/>
            <person name="Klimek D."/>
            <person name="Calusinska M."/>
            <person name="Lobo-da-Cunha A."/>
            <person name="Catita J."/>
            <person name="Goncalves H."/>
            <person name="Gonzalez I."/>
            <person name="Lage O.M."/>
        </authorList>
    </citation>
    <scope>NUCLEOTIDE SEQUENCE [LARGE SCALE GENOMIC DNA]</scope>
    <source>
        <strain evidence="2 3">PMIC_1C1B</strain>
    </source>
</reference>
<evidence type="ECO:0000313" key="3">
    <source>
        <dbReference type="Proteomes" id="UP001300496"/>
    </source>
</evidence>
<evidence type="ECO:0008006" key="4">
    <source>
        <dbReference type="Google" id="ProtNLM"/>
    </source>
</evidence>
<dbReference type="Proteomes" id="UP001300496">
    <property type="component" value="Unassembled WGS sequence"/>
</dbReference>
<accession>A0ABT2PAU5</accession>
<evidence type="ECO:0000313" key="2">
    <source>
        <dbReference type="EMBL" id="MCT9001729.1"/>
    </source>
</evidence>
<evidence type="ECO:0000256" key="1">
    <source>
        <dbReference type="SAM" id="SignalP"/>
    </source>
</evidence>
<sequence>MNSPHTRLALTTSFMLAAAITIFGIVPAAVATVDDSDTKEPAASTSLLQARLSITTDFDKALRIAETYEGAAVGVRFENDQVVGEYFFDSDKSPAEFMKQFADMYGTVPQVAALVASVPYRAPSTSQDATLRATTFKPLPEIQVEGDPFIAAPIPAEKLEDLRSTARGSSPIEMAVPSSGTSNAARAIVPTWQPQTVYAGTVRGGSSQYFYNSID</sequence>
<organism evidence="2 3">
    <name type="scientific">Microbacterium memoriense</name>
    <dbReference type="NCBI Taxonomy" id="2978350"/>
    <lineage>
        <taxon>Bacteria</taxon>
        <taxon>Bacillati</taxon>
        <taxon>Actinomycetota</taxon>
        <taxon>Actinomycetes</taxon>
        <taxon>Micrococcales</taxon>
        <taxon>Microbacteriaceae</taxon>
        <taxon>Microbacterium</taxon>
    </lineage>
</organism>
<comment type="caution">
    <text evidence="2">The sequence shown here is derived from an EMBL/GenBank/DDBJ whole genome shotgun (WGS) entry which is preliminary data.</text>
</comment>
<feature type="signal peptide" evidence="1">
    <location>
        <begin position="1"/>
        <end position="31"/>
    </location>
</feature>
<proteinExistence type="predicted"/>
<feature type="chain" id="PRO_5045052665" description="KTSC domain-containing protein" evidence="1">
    <location>
        <begin position="32"/>
        <end position="215"/>
    </location>
</feature>